<dbReference type="RefSeq" id="WP_004469195.1">
    <property type="nucleotide sequence ID" value="NZ_AHON02000049.1"/>
</dbReference>
<comment type="caution">
    <text evidence="1">The sequence shown here is derived from an EMBL/GenBank/DDBJ whole genome shotgun (WGS) entry which is preliminary data.</text>
</comment>
<dbReference type="AlphaFoldDB" id="A0A0E2BEH9"/>
<name>A0A0E2BEH9_9LEPT</name>
<evidence type="ECO:0000313" key="2">
    <source>
        <dbReference type="Proteomes" id="UP000006329"/>
    </source>
</evidence>
<accession>A0A0E2BEH9</accession>
<sequence length="69" mass="8457">MIKTRTSFLEFHLFSSYLRKGMRYEKAKYDIEKFFDSSPNALCITKLLRIYSKMKINLSYLHKKLKKWK</sequence>
<organism evidence="1 2">
    <name type="scientific">Leptospira santarosai str. MOR084</name>
    <dbReference type="NCBI Taxonomy" id="1049984"/>
    <lineage>
        <taxon>Bacteria</taxon>
        <taxon>Pseudomonadati</taxon>
        <taxon>Spirochaetota</taxon>
        <taxon>Spirochaetia</taxon>
        <taxon>Leptospirales</taxon>
        <taxon>Leptospiraceae</taxon>
        <taxon>Leptospira</taxon>
    </lineage>
</organism>
<dbReference type="Proteomes" id="UP000006329">
    <property type="component" value="Unassembled WGS sequence"/>
</dbReference>
<keyword evidence="2" id="KW-1185">Reference proteome</keyword>
<dbReference type="EMBL" id="AHON02000049">
    <property type="protein sequence ID" value="EKO33614.1"/>
    <property type="molecule type" value="Genomic_DNA"/>
</dbReference>
<proteinExistence type="predicted"/>
<evidence type="ECO:0000313" key="1">
    <source>
        <dbReference type="EMBL" id="EKO33614.1"/>
    </source>
</evidence>
<gene>
    <name evidence="1" type="ORF">LEP1GSC179_2371</name>
</gene>
<protein>
    <submittedName>
        <fullName evidence="1">Uncharacterized protein</fullName>
    </submittedName>
</protein>
<reference evidence="1" key="1">
    <citation type="submission" date="2012-10" db="EMBL/GenBank/DDBJ databases">
        <authorList>
            <person name="Harkins D.M."/>
            <person name="Durkin A.S."/>
            <person name="Brinkac L.M."/>
            <person name="Haft D.H."/>
            <person name="Selengut J.D."/>
            <person name="Sanka R."/>
            <person name="DePew J."/>
            <person name="Purushe J."/>
            <person name="Matthias M.A."/>
            <person name="Vinetz J.M."/>
            <person name="Sutton G.G."/>
            <person name="Nierman W.C."/>
            <person name="Fouts D.E."/>
        </authorList>
    </citation>
    <scope>NUCLEOTIDE SEQUENCE [LARGE SCALE GENOMIC DNA]</scope>
    <source>
        <strain evidence="1">MOR084</strain>
    </source>
</reference>